<accession>A0A6A6R7A6</accession>
<name>A0A6A6R7A6_9PEZI</name>
<dbReference type="AlphaFoldDB" id="A0A6A6R7A6"/>
<gene>
    <name evidence="2" type="ORF">BU16DRAFT_247700</name>
</gene>
<reference evidence="2" key="1">
    <citation type="journal article" date="2020" name="Stud. Mycol.">
        <title>101 Dothideomycetes genomes: a test case for predicting lifestyles and emergence of pathogens.</title>
        <authorList>
            <person name="Haridas S."/>
            <person name="Albert R."/>
            <person name="Binder M."/>
            <person name="Bloem J."/>
            <person name="Labutti K."/>
            <person name="Salamov A."/>
            <person name="Andreopoulos B."/>
            <person name="Baker S."/>
            <person name="Barry K."/>
            <person name="Bills G."/>
            <person name="Bluhm B."/>
            <person name="Cannon C."/>
            <person name="Castanera R."/>
            <person name="Culley D."/>
            <person name="Daum C."/>
            <person name="Ezra D."/>
            <person name="Gonzalez J."/>
            <person name="Henrissat B."/>
            <person name="Kuo A."/>
            <person name="Liang C."/>
            <person name="Lipzen A."/>
            <person name="Lutzoni F."/>
            <person name="Magnuson J."/>
            <person name="Mondo S."/>
            <person name="Nolan M."/>
            <person name="Ohm R."/>
            <person name="Pangilinan J."/>
            <person name="Park H.-J."/>
            <person name="Ramirez L."/>
            <person name="Alfaro M."/>
            <person name="Sun H."/>
            <person name="Tritt A."/>
            <person name="Yoshinaga Y."/>
            <person name="Zwiers L.-H."/>
            <person name="Turgeon B."/>
            <person name="Goodwin S."/>
            <person name="Spatafora J."/>
            <person name="Crous P."/>
            <person name="Grigoriev I."/>
        </authorList>
    </citation>
    <scope>NUCLEOTIDE SEQUENCE</scope>
    <source>
        <strain evidence="2">CBS 269.34</strain>
    </source>
</reference>
<sequence>MDHDSCARAAVSGRPKPPLASHRAFCGPTVSAWRRCTRCKTRCSRHSASLARSFLFVEGLSRPATAHSTTQAYAPLITQPQPTPATTQTTYIILTGLSQSTTSTLLFTTRTPSLLVCLPTLPQPPRRLYLQSSTSSRPLPPRLQPLSTSSCSLSL</sequence>
<keyword evidence="3" id="KW-1185">Reference proteome</keyword>
<evidence type="ECO:0000313" key="2">
    <source>
        <dbReference type="EMBL" id="KAF2500469.1"/>
    </source>
</evidence>
<proteinExistence type="predicted"/>
<evidence type="ECO:0000256" key="1">
    <source>
        <dbReference type="SAM" id="MobiDB-lite"/>
    </source>
</evidence>
<feature type="region of interest" description="Disordered" evidence="1">
    <location>
        <begin position="1"/>
        <end position="20"/>
    </location>
</feature>
<dbReference type="Proteomes" id="UP000799750">
    <property type="component" value="Unassembled WGS sequence"/>
</dbReference>
<protein>
    <submittedName>
        <fullName evidence="2">Uncharacterized protein</fullName>
    </submittedName>
</protein>
<feature type="region of interest" description="Disordered" evidence="1">
    <location>
        <begin position="128"/>
        <end position="155"/>
    </location>
</feature>
<evidence type="ECO:0000313" key="3">
    <source>
        <dbReference type="Proteomes" id="UP000799750"/>
    </source>
</evidence>
<feature type="compositionally biased region" description="Low complexity" evidence="1">
    <location>
        <begin position="144"/>
        <end position="155"/>
    </location>
</feature>
<dbReference type="EMBL" id="MU004183">
    <property type="protein sequence ID" value="KAF2500469.1"/>
    <property type="molecule type" value="Genomic_DNA"/>
</dbReference>
<organism evidence="2 3">
    <name type="scientific">Lophium mytilinum</name>
    <dbReference type="NCBI Taxonomy" id="390894"/>
    <lineage>
        <taxon>Eukaryota</taxon>
        <taxon>Fungi</taxon>
        <taxon>Dikarya</taxon>
        <taxon>Ascomycota</taxon>
        <taxon>Pezizomycotina</taxon>
        <taxon>Dothideomycetes</taxon>
        <taxon>Pleosporomycetidae</taxon>
        <taxon>Mytilinidiales</taxon>
        <taxon>Mytilinidiaceae</taxon>
        <taxon>Lophium</taxon>
    </lineage>
</organism>